<dbReference type="GO" id="GO:0000993">
    <property type="term" value="F:RNA polymerase II complex binding"/>
    <property type="evidence" value="ECO:0007669"/>
    <property type="project" value="TreeGrafter"/>
</dbReference>
<keyword evidence="5" id="KW-0804">Transcription</keyword>
<name>A0A1E5W7F2_9POAL</name>
<evidence type="ECO:0000313" key="7">
    <source>
        <dbReference type="Proteomes" id="UP000095767"/>
    </source>
</evidence>
<gene>
    <name evidence="6" type="ORF">BAE44_0005635</name>
</gene>
<keyword evidence="5" id="KW-0479">Metal-binding</keyword>
<dbReference type="Gene3D" id="2.20.25.190">
    <property type="match status" value="1"/>
</dbReference>
<reference evidence="6 7" key="1">
    <citation type="submission" date="2016-09" db="EMBL/GenBank/DDBJ databases">
        <title>The draft genome of Dichanthelium oligosanthes: A C3 panicoid grass species.</title>
        <authorList>
            <person name="Studer A.J."/>
            <person name="Schnable J.C."/>
            <person name="Brutnell T.P."/>
        </authorList>
    </citation>
    <scope>NUCLEOTIDE SEQUENCE [LARGE SCALE GENOMIC DNA]</scope>
    <source>
        <strain evidence="7">cv. Kellogg 1175</strain>
        <tissue evidence="6">Leaf</tissue>
    </source>
</reference>
<dbReference type="InterPro" id="IPR038567">
    <property type="entry name" value="T_Elf1_sf"/>
</dbReference>
<evidence type="ECO:0000256" key="1">
    <source>
        <dbReference type="ARBA" id="ARBA00004123"/>
    </source>
</evidence>
<dbReference type="Proteomes" id="UP000095767">
    <property type="component" value="Unassembled WGS sequence"/>
</dbReference>
<comment type="function">
    <text evidence="5">Transcription elongation factor implicated in the maintenance of proper chromatin structure in actively transcribed regions.</text>
</comment>
<dbReference type="EMBL" id="LWDX02019068">
    <property type="protein sequence ID" value="OEL33346.1"/>
    <property type="molecule type" value="Genomic_DNA"/>
</dbReference>
<dbReference type="GO" id="GO:0008270">
    <property type="term" value="F:zinc ion binding"/>
    <property type="evidence" value="ECO:0007669"/>
    <property type="project" value="UniProtKB-KW"/>
</dbReference>
<keyword evidence="7" id="KW-1185">Reference proteome</keyword>
<dbReference type="PANTHER" id="PTHR20934">
    <property type="entry name" value="TRANSCRIPTION ELONGATION FACTOR 1 HOMOLOG"/>
    <property type="match status" value="1"/>
</dbReference>
<accession>A0A1E5W7F2</accession>
<dbReference type="GO" id="GO:0008023">
    <property type="term" value="C:transcription elongation factor complex"/>
    <property type="evidence" value="ECO:0007669"/>
    <property type="project" value="TreeGrafter"/>
</dbReference>
<keyword evidence="5" id="KW-0805">Transcription regulation</keyword>
<dbReference type="OrthoDB" id="445983at2759"/>
<dbReference type="InterPro" id="IPR007808">
    <property type="entry name" value="Elf1"/>
</dbReference>
<evidence type="ECO:0000256" key="2">
    <source>
        <dbReference type="ARBA" id="ARBA00009730"/>
    </source>
</evidence>
<protein>
    <recommendedName>
        <fullName evidence="5">Transcription elongation factor 1 homolog</fullName>
    </recommendedName>
</protein>
<evidence type="ECO:0000256" key="3">
    <source>
        <dbReference type="ARBA" id="ARBA00022833"/>
    </source>
</evidence>
<organism evidence="6 7">
    <name type="scientific">Dichanthelium oligosanthes</name>
    <dbReference type="NCBI Taxonomy" id="888268"/>
    <lineage>
        <taxon>Eukaryota</taxon>
        <taxon>Viridiplantae</taxon>
        <taxon>Streptophyta</taxon>
        <taxon>Embryophyta</taxon>
        <taxon>Tracheophyta</taxon>
        <taxon>Spermatophyta</taxon>
        <taxon>Magnoliopsida</taxon>
        <taxon>Liliopsida</taxon>
        <taxon>Poales</taxon>
        <taxon>Poaceae</taxon>
        <taxon>PACMAD clade</taxon>
        <taxon>Panicoideae</taxon>
        <taxon>Panicodae</taxon>
        <taxon>Paniceae</taxon>
        <taxon>Dichantheliinae</taxon>
        <taxon>Dichanthelium</taxon>
    </lineage>
</organism>
<keyword evidence="5" id="KW-0863">Zinc-finger</keyword>
<evidence type="ECO:0000256" key="4">
    <source>
        <dbReference type="ARBA" id="ARBA00023242"/>
    </source>
</evidence>
<evidence type="ECO:0000256" key="5">
    <source>
        <dbReference type="RuleBase" id="RU364033"/>
    </source>
</evidence>
<evidence type="ECO:0000313" key="6">
    <source>
        <dbReference type="EMBL" id="OEL33346.1"/>
    </source>
</evidence>
<comment type="similarity">
    <text evidence="2 5">Belongs to the ELOF1 family.</text>
</comment>
<keyword evidence="4 5" id="KW-0539">Nucleus</keyword>
<comment type="subcellular location">
    <subcellularLocation>
        <location evidence="1 5">Nucleus</location>
    </subcellularLocation>
</comment>
<sequence>MVESDWRYRVRVGHEHEARSYIAGASRPEQSFRKAKSWEKKARQRNPTRSVLLSDELSRLLLRAQSVENAGSIGAPEVSAAPTKKAQKKLDMVFRCPICKRDETVRVPDRPQAQGRRGVVLGLRGASYSTAADALTEPIDVYCEWIDERRRANKGGGVVGMDYNGGDVIMVHG</sequence>
<dbReference type="PANTHER" id="PTHR20934:SF0">
    <property type="entry name" value="TRANSCRIPTION ELONGATION FACTOR 1 HOMOLOG"/>
    <property type="match status" value="1"/>
</dbReference>
<comment type="caution">
    <text evidence="6">The sequence shown here is derived from an EMBL/GenBank/DDBJ whole genome shotgun (WGS) entry which is preliminary data.</text>
</comment>
<dbReference type="Pfam" id="PF05129">
    <property type="entry name" value="Zn_ribbon_Elf1"/>
    <property type="match status" value="1"/>
</dbReference>
<keyword evidence="3 5" id="KW-0862">Zinc</keyword>
<proteinExistence type="inferred from homology"/>
<dbReference type="STRING" id="888268.A0A1E5W7F2"/>
<dbReference type="AlphaFoldDB" id="A0A1E5W7F2"/>
<dbReference type="SUPFAM" id="SSF57783">
    <property type="entry name" value="Zinc beta-ribbon"/>
    <property type="match status" value="1"/>
</dbReference>
<dbReference type="GO" id="GO:0006368">
    <property type="term" value="P:transcription elongation by RNA polymerase II"/>
    <property type="evidence" value="ECO:0007669"/>
    <property type="project" value="TreeGrafter"/>
</dbReference>